<organism evidence="7 8">
    <name type="scientific">Tegillarca granosa</name>
    <name type="common">Malaysian cockle</name>
    <name type="synonym">Anadara granosa</name>
    <dbReference type="NCBI Taxonomy" id="220873"/>
    <lineage>
        <taxon>Eukaryota</taxon>
        <taxon>Metazoa</taxon>
        <taxon>Spiralia</taxon>
        <taxon>Lophotrochozoa</taxon>
        <taxon>Mollusca</taxon>
        <taxon>Bivalvia</taxon>
        <taxon>Autobranchia</taxon>
        <taxon>Pteriomorphia</taxon>
        <taxon>Arcoida</taxon>
        <taxon>Arcoidea</taxon>
        <taxon>Arcidae</taxon>
        <taxon>Tegillarca</taxon>
    </lineage>
</organism>
<comment type="subcellular location">
    <subcellularLocation>
        <location evidence="1">Membrane</location>
    </subcellularLocation>
</comment>
<evidence type="ECO:0000256" key="1">
    <source>
        <dbReference type="ARBA" id="ARBA00004370"/>
    </source>
</evidence>
<dbReference type="Gene3D" id="1.20.1250.20">
    <property type="entry name" value="MFS general substrate transporter like domains"/>
    <property type="match status" value="1"/>
</dbReference>
<evidence type="ECO:0000256" key="3">
    <source>
        <dbReference type="ARBA" id="ARBA00022692"/>
    </source>
</evidence>
<keyword evidence="4 6" id="KW-1133">Transmembrane helix</keyword>
<evidence type="ECO:0000313" key="8">
    <source>
        <dbReference type="Proteomes" id="UP001217089"/>
    </source>
</evidence>
<evidence type="ECO:0000256" key="2">
    <source>
        <dbReference type="ARBA" id="ARBA00022448"/>
    </source>
</evidence>
<reference evidence="7 8" key="1">
    <citation type="submission" date="2022-12" db="EMBL/GenBank/DDBJ databases">
        <title>Chromosome-level genome of Tegillarca granosa.</title>
        <authorList>
            <person name="Kim J."/>
        </authorList>
    </citation>
    <scope>NUCLEOTIDE SEQUENCE [LARGE SCALE GENOMIC DNA]</scope>
    <source>
        <strain evidence="7">Teg-2019</strain>
        <tissue evidence="7">Adductor muscle</tissue>
    </source>
</reference>
<dbReference type="InterPro" id="IPR005828">
    <property type="entry name" value="MFS_sugar_transport-like"/>
</dbReference>
<keyword evidence="5 6" id="KW-0472">Membrane</keyword>
<keyword evidence="2" id="KW-0813">Transport</keyword>
<comment type="caution">
    <text evidence="7">The sequence shown here is derived from an EMBL/GenBank/DDBJ whole genome shotgun (WGS) entry which is preliminary data.</text>
</comment>
<dbReference type="EMBL" id="JARBDR010000141">
    <property type="protein sequence ID" value="KAJ8320057.1"/>
    <property type="molecule type" value="Genomic_DNA"/>
</dbReference>
<dbReference type="InterPro" id="IPR045263">
    <property type="entry name" value="GLUT"/>
</dbReference>
<feature type="transmembrane region" description="Helical" evidence="6">
    <location>
        <begin position="39"/>
        <end position="60"/>
    </location>
</feature>
<evidence type="ECO:0000256" key="5">
    <source>
        <dbReference type="ARBA" id="ARBA00023136"/>
    </source>
</evidence>
<dbReference type="PANTHER" id="PTHR23503:SF8">
    <property type="entry name" value="FACILITATED GLUCOSE TRANSPORTER PROTEIN 1"/>
    <property type="match status" value="1"/>
</dbReference>
<evidence type="ECO:0000256" key="4">
    <source>
        <dbReference type="ARBA" id="ARBA00022989"/>
    </source>
</evidence>
<evidence type="ECO:0000313" key="7">
    <source>
        <dbReference type="EMBL" id="KAJ8320057.1"/>
    </source>
</evidence>
<dbReference type="Proteomes" id="UP001217089">
    <property type="component" value="Unassembled WGS sequence"/>
</dbReference>
<name>A0ABQ9FTK2_TEGGR</name>
<keyword evidence="3 6" id="KW-0812">Transmembrane</keyword>
<keyword evidence="8" id="KW-1185">Reference proteome</keyword>
<dbReference type="InterPro" id="IPR036259">
    <property type="entry name" value="MFS_trans_sf"/>
</dbReference>
<dbReference type="PANTHER" id="PTHR23503">
    <property type="entry name" value="SOLUTE CARRIER FAMILY 2"/>
    <property type="match status" value="1"/>
</dbReference>
<dbReference type="Pfam" id="PF00083">
    <property type="entry name" value="Sugar_tr"/>
    <property type="match status" value="1"/>
</dbReference>
<evidence type="ECO:0000256" key="6">
    <source>
        <dbReference type="SAM" id="Phobius"/>
    </source>
</evidence>
<sequence>MNVSTQMTYINCSPAVVLQFKAVLSRALYPWVSSLKKSIGPYSFLPFVGFLLVFLIFAFFKVPETKGKTIEEITAMFKKGSGISSEEEK</sequence>
<proteinExistence type="predicted"/>
<protein>
    <submittedName>
        <fullName evidence="7">Uncharacterized protein</fullName>
    </submittedName>
</protein>
<accession>A0ABQ9FTK2</accession>
<gene>
    <name evidence="7" type="ORF">KUTeg_001644</name>
</gene>